<feature type="compositionally biased region" description="Acidic residues" evidence="1">
    <location>
        <begin position="79"/>
        <end position="88"/>
    </location>
</feature>
<feature type="compositionally biased region" description="Basic and acidic residues" evidence="1">
    <location>
        <begin position="772"/>
        <end position="794"/>
    </location>
</feature>
<organism evidence="2 3">
    <name type="scientific">Nephila pilipes</name>
    <name type="common">Giant wood spider</name>
    <name type="synonym">Nephila maculata</name>
    <dbReference type="NCBI Taxonomy" id="299642"/>
    <lineage>
        <taxon>Eukaryota</taxon>
        <taxon>Metazoa</taxon>
        <taxon>Ecdysozoa</taxon>
        <taxon>Arthropoda</taxon>
        <taxon>Chelicerata</taxon>
        <taxon>Arachnida</taxon>
        <taxon>Araneae</taxon>
        <taxon>Araneomorphae</taxon>
        <taxon>Entelegynae</taxon>
        <taxon>Araneoidea</taxon>
        <taxon>Nephilidae</taxon>
        <taxon>Nephila</taxon>
    </lineage>
</organism>
<feature type="compositionally biased region" description="Basic and acidic residues" evidence="1">
    <location>
        <begin position="263"/>
        <end position="272"/>
    </location>
</feature>
<feature type="compositionally biased region" description="Polar residues" evidence="1">
    <location>
        <begin position="803"/>
        <end position="812"/>
    </location>
</feature>
<keyword evidence="3" id="KW-1185">Reference proteome</keyword>
<sequence>ESPFDPKSSSKNDPRLADDGDYVGSYDPKNNQNTVPKSGDDIDFEAPFDPSNTNTNPASEDEDDYAESFDPGSSTDTDPLADDGDYEAPFDPRKRTDTDPILADDNDYEAPFEPKSSKNTEPKLGDDSELAAPFDPRSNSNINPRSDNNAESFDPRSSKNIDPRLADDGDFSKPFDSESSTNTDPRLADDNYFTSPFDPGSSTNTDPKSMDNGDYSESFDPRTNKNTGGKSADNDDYTALLNPRSSSNTDPRLEDDNDYADTFDFKSTKNNDPRLGGGGDYGAPFDPRSSTSTDPSLADDSNYAASFDPKSSTSTDPSLADDSNYAASSDPQISKNTDDVLEDDSDYKSRLDPGSSTKSDPKDVTGLLDSYDDSDINFDSLFVFNGDPETSAGLNIDIEDRIKDSKISNDFELRKVKDGKEETDPSTGIEGRANGFDLGLEFNEKLSNEDPTNIRQASDPRVDFEKGLMSENTLNIQHKETDFALDPDKSTTAGIGLQLDFRRNKELDINKGMEYSDDDADNNNADIATSLENEADPSIFTTTKNKNGLNAWLNVENKFNDDPGFTGDNNFNFDPFKDADVKLKTEIDPKIATGDGARNSELNSELDINDDGDNSKMETNFDPKTRLASDPSLNDGNGLSRNDPGNDEGQKRNDNQNTEQELDPSDSISSVPGTGRNGNFNKKIGNNREPFEEDPSVGLDSDENPKGNGASNFDPGTKDGDRSRLKSQNDNDPGFSAGDEFDPTEAETGKQRIKGDMPNSEFASDPNGNIDPNDKTNNIKESELNLPYDKKSRIGTENGFENDPNNDLNTGYQKDDDSGIVSSLDPNDYVDPRSNLKFKKEQDISSDYFDPEEMDPGKKVGFGTNGNMNDPFELRNAANADLGMELDMSDRNELSIDSKISGTFGGMVDTEANQSSGSKDIGLYNNLSISEAKALFNKQLTSHLLSDKSYKRIFSGTVTESMVSALNSVIAQFLGKTFSLPHSYLLTLENDIKALGKDKLLTSDIYANRISKSFSNILQAANVFEPSAINIQTDMALKAIISGMETFLDSFKEAETSSDKNSYDSMFSALNGLELLPCVNLDAVLLKYPIILKKQGSTDLGADFSIILARNLLLSSKFSEGIRLGIPTFSWKVTAKILGESMAEAFGSSKPSLFVEIYKKDLLTIGEEKNIETYAGVIARATGKALSDLGYFSLGNFKIQAAVATNAIIKAIAKTLCQEDSSMTKEGSLAEFCANIKMELRISFGPEEEVSKAYNDPSLSIQDVLNQMLSEKLRSSTAMYTAVSIVGFQKVASLIAQSMAVQFGFKKASSFSDIYSLELVNADDSSFMRGIDVIAKATTSTLVKAGILSSDATIQSIDQLSTTIVSKFSSLIASSLVYND</sequence>
<feature type="region of interest" description="Disordered" evidence="1">
    <location>
        <begin position="1"/>
        <end position="370"/>
    </location>
</feature>
<evidence type="ECO:0000313" key="2">
    <source>
        <dbReference type="EMBL" id="GFT08853.1"/>
    </source>
</evidence>
<dbReference type="Gene3D" id="1.10.274.60">
    <property type="entry name" value="Spidroin, repetitive domain"/>
    <property type="match status" value="2"/>
</dbReference>
<feature type="compositionally biased region" description="Polar residues" evidence="1">
    <location>
        <begin position="325"/>
        <end position="335"/>
    </location>
</feature>
<dbReference type="OrthoDB" id="6470708at2759"/>
<dbReference type="EMBL" id="BMAW01057045">
    <property type="protein sequence ID" value="GFT08853.1"/>
    <property type="molecule type" value="Genomic_DNA"/>
</dbReference>
<protein>
    <submittedName>
        <fullName evidence="2">Spidroin protein Sp-1339</fullName>
    </submittedName>
</protein>
<feature type="compositionally biased region" description="Polar residues" evidence="1">
    <location>
        <begin position="631"/>
        <end position="640"/>
    </location>
</feature>
<feature type="compositionally biased region" description="Basic and acidic residues" evidence="1">
    <location>
        <begin position="716"/>
        <end position="729"/>
    </location>
</feature>
<accession>A0A8X6NDK3</accession>
<evidence type="ECO:0000256" key="1">
    <source>
        <dbReference type="SAM" id="MobiDB-lite"/>
    </source>
</evidence>
<feature type="compositionally biased region" description="Basic and acidic residues" evidence="1">
    <location>
        <begin position="115"/>
        <end position="126"/>
    </location>
</feature>
<comment type="caution">
    <text evidence="2">The sequence shown here is derived from an EMBL/GenBank/DDBJ whole genome shotgun (WGS) entry which is preliminary data.</text>
</comment>
<gene>
    <name evidence="2" type="primary">NCL1_14882</name>
    <name evidence="2" type="ORF">NPIL_531041</name>
</gene>
<feature type="region of interest" description="Disordered" evidence="1">
    <location>
        <begin position="591"/>
        <end position="828"/>
    </location>
</feature>
<feature type="compositionally biased region" description="Basic and acidic residues" evidence="1">
    <location>
        <begin position="613"/>
        <end position="627"/>
    </location>
</feature>
<feature type="compositionally biased region" description="Basic and acidic residues" evidence="1">
    <location>
        <begin position="8"/>
        <end position="18"/>
    </location>
</feature>
<dbReference type="InterPro" id="IPR043070">
    <property type="entry name" value="Spidroin_repeat"/>
</dbReference>
<reference evidence="2" key="1">
    <citation type="submission" date="2020-08" db="EMBL/GenBank/DDBJ databases">
        <title>Multicomponent nature underlies the extraordinary mechanical properties of spider dragline silk.</title>
        <authorList>
            <person name="Kono N."/>
            <person name="Nakamura H."/>
            <person name="Mori M."/>
            <person name="Yoshida Y."/>
            <person name="Ohtoshi R."/>
            <person name="Malay A.D."/>
            <person name="Moran D.A.P."/>
            <person name="Tomita M."/>
            <person name="Numata K."/>
            <person name="Arakawa K."/>
        </authorList>
    </citation>
    <scope>NUCLEOTIDE SEQUENCE</scope>
</reference>
<proteinExistence type="predicted"/>
<evidence type="ECO:0000313" key="3">
    <source>
        <dbReference type="Proteomes" id="UP000887013"/>
    </source>
</evidence>
<feature type="compositionally biased region" description="Basic and acidic residues" evidence="1">
    <location>
        <begin position="153"/>
        <end position="176"/>
    </location>
</feature>
<name>A0A8X6NDK3_NEPPI</name>
<feature type="compositionally biased region" description="Polar residues" evidence="1">
    <location>
        <begin position="666"/>
        <end position="680"/>
    </location>
</feature>
<feature type="non-terminal residue" evidence="2">
    <location>
        <position position="1"/>
    </location>
</feature>
<dbReference type="Proteomes" id="UP000887013">
    <property type="component" value="Unassembled WGS sequence"/>
</dbReference>
<feature type="compositionally biased region" description="Polar residues" evidence="1">
    <location>
        <begin position="137"/>
        <end position="151"/>
    </location>
</feature>